<feature type="domain" description="Flagellar motor switch protein FliN-like C-terminal" evidence="1">
    <location>
        <begin position="267"/>
        <end position="333"/>
    </location>
</feature>
<name>A0ABY6JLA5_9ENTR</name>
<keyword evidence="2" id="KW-0966">Cell projection</keyword>
<proteinExistence type="predicted"/>
<dbReference type="Pfam" id="PF01052">
    <property type="entry name" value="FliMN_C"/>
    <property type="match status" value="1"/>
</dbReference>
<accession>A0ABY6JLA5</accession>
<evidence type="ECO:0000313" key="3">
    <source>
        <dbReference type="Proteomes" id="UP001156318"/>
    </source>
</evidence>
<dbReference type="Gene3D" id="2.30.330.10">
    <property type="entry name" value="SpoA-like"/>
    <property type="match status" value="1"/>
</dbReference>
<keyword evidence="2" id="KW-0282">Flagellum</keyword>
<dbReference type="RefSeq" id="WP_031523832.1">
    <property type="nucleotide sequence ID" value="NZ_CP074352.1"/>
</dbReference>
<dbReference type="InterPro" id="IPR036429">
    <property type="entry name" value="SpoA-like_sf"/>
</dbReference>
<reference evidence="2 3" key="1">
    <citation type="submission" date="2021-05" db="EMBL/GenBank/DDBJ databases">
        <title>Isolation, identification, and the growth promoting effects of Pantoea dispersa strain YSD J2 from the aboveground leaves of Cyperus esculentus L.Var. Sativus.</title>
        <authorList>
            <person name="Wang S."/>
            <person name="Tang X.M."/>
            <person name="Huang Y.N."/>
        </authorList>
    </citation>
    <scope>NUCLEOTIDE SEQUENCE [LARGE SCALE GENOMIC DNA]</scope>
    <source>
        <strain evidence="3">YSD YN2</strain>
    </source>
</reference>
<evidence type="ECO:0000313" key="2">
    <source>
        <dbReference type="EMBL" id="UYU33689.1"/>
    </source>
</evidence>
<evidence type="ECO:0000259" key="1">
    <source>
        <dbReference type="Pfam" id="PF01052"/>
    </source>
</evidence>
<keyword evidence="2" id="KW-0969">Cilium</keyword>
<dbReference type="InterPro" id="IPR001543">
    <property type="entry name" value="FliN-like_C"/>
</dbReference>
<organism evidence="2 3">
    <name type="scientific">Siccibacter colletis</name>
    <dbReference type="NCBI Taxonomy" id="1505757"/>
    <lineage>
        <taxon>Bacteria</taxon>
        <taxon>Pseudomonadati</taxon>
        <taxon>Pseudomonadota</taxon>
        <taxon>Gammaproteobacteria</taxon>
        <taxon>Enterobacterales</taxon>
        <taxon>Enterobacteriaceae</taxon>
        <taxon>Siccibacter</taxon>
    </lineage>
</organism>
<protein>
    <submittedName>
        <fullName evidence="2">FliM/FliN family flagellar motor switch protein</fullName>
    </submittedName>
</protein>
<dbReference type="Proteomes" id="UP001156318">
    <property type="component" value="Chromosome"/>
</dbReference>
<dbReference type="EMBL" id="CP074352">
    <property type="protein sequence ID" value="UYU33689.1"/>
    <property type="molecule type" value="Genomic_DNA"/>
</dbReference>
<keyword evidence="3" id="KW-1185">Reference proteome</keyword>
<dbReference type="SUPFAM" id="SSF101801">
    <property type="entry name" value="Surface presentation of antigens (SPOA)"/>
    <property type="match status" value="1"/>
</dbReference>
<gene>
    <name evidence="2" type="ORF">KFZ77_09375</name>
</gene>
<sequence>MNTLALRRLSRSEVRLRQKVGAGWFYPLADDETLGGLTLRLGEPDAAPATALRTGAGTLWLSEAETVCGVLSRCPTVITPGTEQAWYWPLWNHYLIAGARTLFGTLEPDVQAQPDAGLVWLSLEIELGEARAASRVGVEAATLERLLAQPGWVALRAEGVEEMALRLPLNLGSLTLPLAQLRALRPDDVVLPTRCGFLPSGEGEVQLGGVRIQGALQGDAGHSGHFYITDLEITDVNETPEDYAMDGVPNPEEAHTTETNTSAFDPLPLALTLRCGHLRLTLGEISRLSVGSTLMVDHVVPGEALLCHGEYPLAKGELVDVEGRLGLQITHMLPDAASPLGRDR</sequence>